<feature type="region of interest" description="Disordered" evidence="1">
    <location>
        <begin position="618"/>
        <end position="672"/>
    </location>
</feature>
<proteinExistence type="predicted"/>
<evidence type="ECO:0000256" key="1">
    <source>
        <dbReference type="SAM" id="MobiDB-lite"/>
    </source>
</evidence>
<accession>A0ABD3G7J9</accession>
<sequence>MGIGMPNLKPSCYLSVPGKPFAARLEAIAIDLRSAGVPGSGLVLRLNVAFAKEHQNSLVNATSIFSGDRSILDQSGPRCLPLGPCNSRRLLLEDPLLRHIRPSIVTHRRQKHILSYKLTGPIPRKDALNHFRVYDGGFNVTDKHYWSSVTYTGIWGYVLAVLSLVFCIIYGFLYCCGCCYPVQEKGVSVWHYISVYGFGIIAIVAAGVIYWGNAKLGQQLRATAGTLVTATDGIQSEINNALAMVQVAAMFPISRQGSSQQFLQACINLGNTFNSLERKVKKNKDRVYRIFDNVKTALTVVSAVIAAVVVLGLGISYALTNVANDACQIMNEYDHNPQNCSISKYLPCLSNMEANKALAGAKEAIKSLVTQANVAIDWVNREEKRIASRRNAPVDFELPRVCDPYGPPPTYSDSLCVSGETSFADFEKVYGPFRCENDNLTHCFQVDTPIPNFAYQEADMAMNASNIVYRMLPTIFRIITCNFVKVTFEDILIHNCKPLQRALTSLWAGFVVASLAMMPLLILWTRVGKGDRGDQQGFLAGTYMSPNNFVGRMDIPSYSRGICGRCQGLFGGCRSILCEGCILCGTCCGGVTSGNRVQGPGPGATSFYPAVVQPLSRPASRAATPQVSTSAQAPAPEPPPPPPPPRPHPRPPKTMMAMVGPDGTPTTDFSIYGGDAGGSMRWLKKAVRRMSRAMIPTGMSSLTGSGPAASMAPTPRTAPPGSRVQTPGATPGFRPGTPGGPRIGTTDGKFAPPPPAGFPATPSNRNQGFS</sequence>
<evidence type="ECO:0008006" key="5">
    <source>
        <dbReference type="Google" id="ProtNLM"/>
    </source>
</evidence>
<feature type="transmembrane region" description="Helical" evidence="2">
    <location>
        <begin position="506"/>
        <end position="524"/>
    </location>
</feature>
<organism evidence="3 4">
    <name type="scientific">Riccia sorocarpa</name>
    <dbReference type="NCBI Taxonomy" id="122646"/>
    <lineage>
        <taxon>Eukaryota</taxon>
        <taxon>Viridiplantae</taxon>
        <taxon>Streptophyta</taxon>
        <taxon>Embryophyta</taxon>
        <taxon>Marchantiophyta</taxon>
        <taxon>Marchantiopsida</taxon>
        <taxon>Marchantiidae</taxon>
        <taxon>Marchantiales</taxon>
        <taxon>Ricciaceae</taxon>
        <taxon>Riccia</taxon>
    </lineage>
</organism>
<dbReference type="EMBL" id="JBJQOH010000008">
    <property type="protein sequence ID" value="KAL3675135.1"/>
    <property type="molecule type" value="Genomic_DNA"/>
</dbReference>
<dbReference type="InterPro" id="IPR040283">
    <property type="entry name" value="DDB_G0292058-like"/>
</dbReference>
<feature type="region of interest" description="Disordered" evidence="1">
    <location>
        <begin position="697"/>
        <end position="770"/>
    </location>
</feature>
<dbReference type="PANTHER" id="PTHR31414:SF35">
    <property type="entry name" value="H(+)-EXPORTING DIPHOSPHATASE"/>
    <property type="match status" value="1"/>
</dbReference>
<feature type="compositionally biased region" description="Low complexity" evidence="1">
    <location>
        <begin position="726"/>
        <end position="736"/>
    </location>
</feature>
<name>A0ABD3G7J9_9MARC</name>
<feature type="compositionally biased region" description="Polar residues" evidence="1">
    <location>
        <begin position="623"/>
        <end position="632"/>
    </location>
</feature>
<gene>
    <name evidence="3" type="ORF">R1sor_025083</name>
</gene>
<keyword evidence="2" id="KW-0472">Membrane</keyword>
<feature type="transmembrane region" description="Helical" evidence="2">
    <location>
        <begin position="154"/>
        <end position="183"/>
    </location>
</feature>
<dbReference type="AlphaFoldDB" id="A0ABD3G7J9"/>
<evidence type="ECO:0000313" key="3">
    <source>
        <dbReference type="EMBL" id="KAL3675135.1"/>
    </source>
</evidence>
<dbReference type="PANTHER" id="PTHR31414">
    <property type="entry name" value="TRANSMEMBRANE PROTEIN DDB_G0292058"/>
    <property type="match status" value="1"/>
</dbReference>
<evidence type="ECO:0000313" key="4">
    <source>
        <dbReference type="Proteomes" id="UP001633002"/>
    </source>
</evidence>
<feature type="transmembrane region" description="Helical" evidence="2">
    <location>
        <begin position="296"/>
        <end position="319"/>
    </location>
</feature>
<feature type="compositionally biased region" description="Pro residues" evidence="1">
    <location>
        <begin position="635"/>
        <end position="646"/>
    </location>
</feature>
<feature type="transmembrane region" description="Helical" evidence="2">
    <location>
        <begin position="189"/>
        <end position="211"/>
    </location>
</feature>
<keyword evidence="4" id="KW-1185">Reference proteome</keyword>
<keyword evidence="2" id="KW-1133">Transmembrane helix</keyword>
<evidence type="ECO:0000256" key="2">
    <source>
        <dbReference type="SAM" id="Phobius"/>
    </source>
</evidence>
<keyword evidence="2" id="KW-0812">Transmembrane</keyword>
<comment type="caution">
    <text evidence="3">The sequence shown here is derived from an EMBL/GenBank/DDBJ whole genome shotgun (WGS) entry which is preliminary data.</text>
</comment>
<protein>
    <recommendedName>
        <fullName evidence="5">Tetraspanin</fullName>
    </recommendedName>
</protein>
<reference evidence="3 4" key="1">
    <citation type="submission" date="2024-09" db="EMBL/GenBank/DDBJ databases">
        <title>Chromosome-scale assembly of Riccia sorocarpa.</title>
        <authorList>
            <person name="Paukszto L."/>
        </authorList>
    </citation>
    <scope>NUCLEOTIDE SEQUENCE [LARGE SCALE GENOMIC DNA]</scope>
    <source>
        <strain evidence="3">LP-2024</strain>
        <tissue evidence="3">Aerial parts of the thallus</tissue>
    </source>
</reference>
<dbReference type="Proteomes" id="UP001633002">
    <property type="component" value="Unassembled WGS sequence"/>
</dbReference>